<dbReference type="AlphaFoldDB" id="A0A914W8L6"/>
<proteinExistence type="predicted"/>
<evidence type="ECO:0000313" key="2">
    <source>
        <dbReference type="WBParaSite" id="PSAMB.scaffold3419size18348.g21417.t1"/>
    </source>
</evidence>
<accession>A0A914W8L6</accession>
<protein>
    <submittedName>
        <fullName evidence="2">Uncharacterized protein</fullName>
    </submittedName>
</protein>
<dbReference type="Proteomes" id="UP000887566">
    <property type="component" value="Unplaced"/>
</dbReference>
<organism evidence="1 2">
    <name type="scientific">Plectus sambesii</name>
    <dbReference type="NCBI Taxonomy" id="2011161"/>
    <lineage>
        <taxon>Eukaryota</taxon>
        <taxon>Metazoa</taxon>
        <taxon>Ecdysozoa</taxon>
        <taxon>Nematoda</taxon>
        <taxon>Chromadorea</taxon>
        <taxon>Plectida</taxon>
        <taxon>Plectina</taxon>
        <taxon>Plectoidea</taxon>
        <taxon>Plectidae</taxon>
        <taxon>Plectus</taxon>
    </lineage>
</organism>
<evidence type="ECO:0000313" key="1">
    <source>
        <dbReference type="Proteomes" id="UP000887566"/>
    </source>
</evidence>
<sequence>MGTDFKVKVELGCLEEDAWSCAGRTRRSQTPDGILDGPIVANQRQKQQLDVIAADVLPRVASSTAAAAAPKSAPVLVASSSVRQFHTRPHAADAPEILKQLLMIAKQIVQ</sequence>
<keyword evidence="1" id="KW-1185">Reference proteome</keyword>
<dbReference type="WBParaSite" id="PSAMB.scaffold3419size18348.g21417.t1">
    <property type="protein sequence ID" value="PSAMB.scaffold3419size18348.g21417.t1"/>
    <property type="gene ID" value="PSAMB.scaffold3419size18348.g21417"/>
</dbReference>
<reference evidence="2" key="1">
    <citation type="submission" date="2022-11" db="UniProtKB">
        <authorList>
            <consortium name="WormBaseParasite"/>
        </authorList>
    </citation>
    <scope>IDENTIFICATION</scope>
</reference>
<name>A0A914W8L6_9BILA</name>